<keyword evidence="1" id="KW-0472">Membrane</keyword>
<comment type="caution">
    <text evidence="2">The sequence shown here is derived from an EMBL/GenBank/DDBJ whole genome shotgun (WGS) entry which is preliminary data.</text>
</comment>
<reference evidence="2" key="1">
    <citation type="journal article" date="2021" name="PeerJ">
        <title>Extensive microbial diversity within the chicken gut microbiome revealed by metagenomics and culture.</title>
        <authorList>
            <person name="Gilroy R."/>
            <person name="Ravi A."/>
            <person name="Getino M."/>
            <person name="Pursley I."/>
            <person name="Horton D.L."/>
            <person name="Alikhan N.F."/>
            <person name="Baker D."/>
            <person name="Gharbi K."/>
            <person name="Hall N."/>
            <person name="Watson M."/>
            <person name="Adriaenssens E.M."/>
            <person name="Foster-Nyarko E."/>
            <person name="Jarju S."/>
            <person name="Secka A."/>
            <person name="Antonio M."/>
            <person name="Oren A."/>
            <person name="Chaudhuri R.R."/>
            <person name="La Ragione R."/>
            <person name="Hildebrand F."/>
            <person name="Pallen M.J."/>
        </authorList>
    </citation>
    <scope>NUCLEOTIDE SEQUENCE</scope>
    <source>
        <strain evidence="2">CHK33-5263</strain>
    </source>
</reference>
<feature type="transmembrane region" description="Helical" evidence="1">
    <location>
        <begin position="18"/>
        <end position="38"/>
    </location>
</feature>
<keyword evidence="1" id="KW-0812">Transmembrane</keyword>
<name>A0A9D2DW10_9FIRM</name>
<keyword evidence="1" id="KW-1133">Transmembrane helix</keyword>
<reference evidence="2" key="2">
    <citation type="submission" date="2021-04" db="EMBL/GenBank/DDBJ databases">
        <authorList>
            <person name="Gilroy R."/>
        </authorList>
    </citation>
    <scope>NUCLEOTIDE SEQUENCE</scope>
    <source>
        <strain evidence="2">CHK33-5263</strain>
    </source>
</reference>
<dbReference type="EMBL" id="DXBS01000019">
    <property type="protein sequence ID" value="HIZ24019.1"/>
    <property type="molecule type" value="Genomic_DNA"/>
</dbReference>
<proteinExistence type="predicted"/>
<gene>
    <name evidence="2" type="ORF">H9812_00870</name>
</gene>
<accession>A0A9D2DW10</accession>
<sequence>MEEEIIAKCISRKKRAWICLRGTLVALAFLAAGLYLLLRPDGEVGLSGFVSIAAIVIGALLCLLSIFMLVKVYPFPPVIAAREGDTLVFLGERIPLCDIAEATSEQSRTLSWQPTYGLLRIRLKSGRILKNGCVDDVAQACFRLNECLRRYAAEQERQ</sequence>
<feature type="transmembrane region" description="Helical" evidence="1">
    <location>
        <begin position="44"/>
        <end position="70"/>
    </location>
</feature>
<organism evidence="2 3">
    <name type="scientific">Candidatus Gallimonas intestinigallinarum</name>
    <dbReference type="NCBI Taxonomy" id="2838604"/>
    <lineage>
        <taxon>Bacteria</taxon>
        <taxon>Bacillati</taxon>
        <taxon>Bacillota</taxon>
        <taxon>Clostridia</taxon>
        <taxon>Candidatus Gallimonas</taxon>
    </lineage>
</organism>
<evidence type="ECO:0000313" key="3">
    <source>
        <dbReference type="Proteomes" id="UP000824044"/>
    </source>
</evidence>
<dbReference type="Proteomes" id="UP000824044">
    <property type="component" value="Unassembled WGS sequence"/>
</dbReference>
<protein>
    <submittedName>
        <fullName evidence="2">Uncharacterized protein</fullName>
    </submittedName>
</protein>
<dbReference type="AlphaFoldDB" id="A0A9D2DW10"/>
<evidence type="ECO:0000256" key="1">
    <source>
        <dbReference type="SAM" id="Phobius"/>
    </source>
</evidence>
<evidence type="ECO:0000313" key="2">
    <source>
        <dbReference type="EMBL" id="HIZ24019.1"/>
    </source>
</evidence>